<dbReference type="RefSeq" id="WP_094962945.1">
    <property type="nucleotide sequence ID" value="NZ_NOWC01000037.1"/>
</dbReference>
<evidence type="ECO:0000313" key="2">
    <source>
        <dbReference type="Proteomes" id="UP000216001"/>
    </source>
</evidence>
<name>A0A264VNI8_PRORE</name>
<evidence type="ECO:0000313" key="1">
    <source>
        <dbReference type="EMBL" id="OZS72427.1"/>
    </source>
</evidence>
<accession>A0A264VNI8</accession>
<dbReference type="AlphaFoldDB" id="A0A264VNI8"/>
<proteinExistence type="predicted"/>
<comment type="caution">
    <text evidence="1">The sequence shown here is derived from an EMBL/GenBank/DDBJ whole genome shotgun (WGS) entry which is preliminary data.</text>
</comment>
<protein>
    <submittedName>
        <fullName evidence="1">Uncharacterized protein</fullName>
    </submittedName>
</protein>
<dbReference type="EMBL" id="NOWC01000037">
    <property type="protein sequence ID" value="OZS72427.1"/>
    <property type="molecule type" value="Genomic_DNA"/>
</dbReference>
<sequence>MAYYLAEISVRLMNTTYLYVLIYTNKLVIKDVVSNREVTALPETSFTTSRIIIGDMLSAMKTLKKGEARLSGERNFLQKLLPRRFKVIIHPMEMTEGGLCSTERHFFRDFGHMLSPSPSSSGLVTVYVCDHPEILENSLVKDILTGRKDVFNEKKE</sequence>
<reference evidence="1 2" key="1">
    <citation type="submission" date="2017-07" db="EMBL/GenBank/DDBJ databases">
        <title>blaIMP-27 on transferable plasmids in Proteus mirabilis and Providencia rettgeri.</title>
        <authorList>
            <person name="Potter R."/>
        </authorList>
    </citation>
    <scope>NUCLEOTIDE SEQUENCE [LARGE SCALE GENOMIC DNA]</scope>
    <source>
        <strain evidence="1 2">PR1</strain>
    </source>
</reference>
<gene>
    <name evidence="1" type="ORF">CHI95_21840</name>
</gene>
<organism evidence="1 2">
    <name type="scientific">Providencia rettgeri</name>
    <dbReference type="NCBI Taxonomy" id="587"/>
    <lineage>
        <taxon>Bacteria</taxon>
        <taxon>Pseudomonadati</taxon>
        <taxon>Pseudomonadota</taxon>
        <taxon>Gammaproteobacteria</taxon>
        <taxon>Enterobacterales</taxon>
        <taxon>Morganellaceae</taxon>
        <taxon>Providencia</taxon>
    </lineage>
</organism>
<dbReference type="Proteomes" id="UP000216001">
    <property type="component" value="Unassembled WGS sequence"/>
</dbReference>